<proteinExistence type="predicted"/>
<evidence type="ECO:0000313" key="1">
    <source>
        <dbReference type="EMBL" id="CAG9330863.1"/>
    </source>
</evidence>
<accession>A0AAU9K1T3</accession>
<protein>
    <recommendedName>
        <fullName evidence="3">Dickkopf N-terminal cysteine-rich domain-containing protein</fullName>
    </recommendedName>
</protein>
<dbReference type="PANTHER" id="PTHR33459">
    <property type="entry name" value="DD-GDCA PROTEIN"/>
    <property type="match status" value="1"/>
</dbReference>
<gene>
    <name evidence="1" type="ORF">BSTOLATCC_MIC52273</name>
</gene>
<evidence type="ECO:0000313" key="2">
    <source>
        <dbReference type="Proteomes" id="UP001162131"/>
    </source>
</evidence>
<name>A0AAU9K1T3_9CILI</name>
<keyword evidence="2" id="KW-1185">Reference proteome</keyword>
<comment type="caution">
    <text evidence="1">The sequence shown here is derived from an EMBL/GenBank/DDBJ whole genome shotgun (WGS) entry which is preliminary data.</text>
</comment>
<evidence type="ECO:0008006" key="3">
    <source>
        <dbReference type="Google" id="ProtNLM"/>
    </source>
</evidence>
<reference evidence="1" key="1">
    <citation type="submission" date="2021-09" db="EMBL/GenBank/DDBJ databases">
        <authorList>
            <consortium name="AG Swart"/>
            <person name="Singh M."/>
            <person name="Singh A."/>
            <person name="Seah K."/>
            <person name="Emmerich C."/>
        </authorList>
    </citation>
    <scope>NUCLEOTIDE SEQUENCE</scope>
    <source>
        <strain evidence="1">ATCC30299</strain>
    </source>
</reference>
<dbReference type="PANTHER" id="PTHR33459:SF7">
    <property type="entry name" value="DD-GDCA PROTEIN"/>
    <property type="match status" value="1"/>
</dbReference>
<sequence length="658" mass="72133">MLFLSLLLFGSAAGQCPKFTCLNETTTEKCLDYDSKSATYKISYCTSDYICPAGSSQEAFCTFNKPIYSLRYPGEFCTWDSDCTSNSCVFNVCQGLIAPQTCINLYDCNPGYFCDPESGLCEEQAEEGGDCLVDEGCVNSAICIKGTCEPIFSQAVGYAFTDVDVNPNTGFNFACATGYAIVKREGVFQCAKAPVSKQAVPIQCELGTKCTASDGVSQQNCQCGYNEAGAAYCPLFIGDSIAQSMITNWIAISKYSSACNSIRRWSFECFATLSGEAQAAYNAWEVDYMLYNQSHYALIQNNPPCVQETYTKDYNEVITASTKYNTSVCPIYHCSPSSSYNQCILYRQETANFYVQETFYLSNCSESQVCPVTRTANSTCQSAEVQLAYPGDYCTENAQCLSGSCKSKKCQGLSEGDACINLYDCGPGLFCNDDSVCQEQVSKNGQCSDEYDCENNLICNLGICIPYFSLGTGAETDAVDYNGLSFACGTGFAKINSTTPLMGSCAAAPVSALGAYTCTPGSVCMDLSNIYSKPCTCGYSSEGLGYCPSFEGDKHLQAAITAFKKLMTYDVSCNTFSRKSENCWMRYPKYLKQFYYYATNFTMYQQFPYLQKNPDCADNIYNTEYYGLLERLAKGHFDDSKGNILTFCLGIAILIVGY</sequence>
<organism evidence="1 2">
    <name type="scientific">Blepharisma stoltei</name>
    <dbReference type="NCBI Taxonomy" id="1481888"/>
    <lineage>
        <taxon>Eukaryota</taxon>
        <taxon>Sar</taxon>
        <taxon>Alveolata</taxon>
        <taxon>Ciliophora</taxon>
        <taxon>Postciliodesmatophora</taxon>
        <taxon>Heterotrichea</taxon>
        <taxon>Heterotrichida</taxon>
        <taxon>Blepharismidae</taxon>
        <taxon>Blepharisma</taxon>
    </lineage>
</organism>
<dbReference type="AlphaFoldDB" id="A0AAU9K1T3"/>
<dbReference type="Proteomes" id="UP001162131">
    <property type="component" value="Unassembled WGS sequence"/>
</dbReference>
<dbReference type="InterPro" id="IPR052326">
    <property type="entry name" value="Diff-Dev_Assoc_Protein"/>
</dbReference>
<dbReference type="EMBL" id="CAJZBQ010000052">
    <property type="protein sequence ID" value="CAG9330863.1"/>
    <property type="molecule type" value="Genomic_DNA"/>
</dbReference>